<evidence type="ECO:0000313" key="4">
    <source>
        <dbReference type="Proteomes" id="UP000091820"/>
    </source>
</evidence>
<keyword evidence="2" id="KW-1133">Transmembrane helix</keyword>
<feature type="compositionally biased region" description="Basic residues" evidence="1">
    <location>
        <begin position="79"/>
        <end position="100"/>
    </location>
</feature>
<evidence type="ECO:0000256" key="1">
    <source>
        <dbReference type="SAM" id="MobiDB-lite"/>
    </source>
</evidence>
<organism evidence="3 4">
    <name type="scientific">Glossina brevipalpis</name>
    <dbReference type="NCBI Taxonomy" id="37001"/>
    <lineage>
        <taxon>Eukaryota</taxon>
        <taxon>Metazoa</taxon>
        <taxon>Ecdysozoa</taxon>
        <taxon>Arthropoda</taxon>
        <taxon>Hexapoda</taxon>
        <taxon>Insecta</taxon>
        <taxon>Pterygota</taxon>
        <taxon>Neoptera</taxon>
        <taxon>Endopterygota</taxon>
        <taxon>Diptera</taxon>
        <taxon>Brachycera</taxon>
        <taxon>Muscomorpha</taxon>
        <taxon>Hippoboscoidea</taxon>
        <taxon>Glossinidae</taxon>
        <taxon>Glossina</taxon>
    </lineage>
</organism>
<reference evidence="4" key="1">
    <citation type="submission" date="2014-03" db="EMBL/GenBank/DDBJ databases">
        <authorList>
            <person name="Aksoy S."/>
            <person name="Warren W."/>
            <person name="Wilson R.K."/>
        </authorList>
    </citation>
    <scope>NUCLEOTIDE SEQUENCE [LARGE SCALE GENOMIC DNA]</scope>
    <source>
        <strain evidence="4">IAEA</strain>
    </source>
</reference>
<keyword evidence="2" id="KW-0812">Transmembrane</keyword>
<feature type="region of interest" description="Disordered" evidence="1">
    <location>
        <begin position="78"/>
        <end position="106"/>
    </location>
</feature>
<keyword evidence="2" id="KW-0472">Membrane</keyword>
<dbReference type="AlphaFoldDB" id="A0A1A9WPY6"/>
<feature type="transmembrane region" description="Helical" evidence="2">
    <location>
        <begin position="210"/>
        <end position="230"/>
    </location>
</feature>
<name>A0A1A9WPY6_9MUSC</name>
<protein>
    <submittedName>
        <fullName evidence="3">Uncharacterized protein</fullName>
    </submittedName>
</protein>
<sequence length="268" mass="30616">MISTACGTVSSLYINARIHAYTGTRKSLVQTDPKEQAEIKLSLDRKACSVAIYDDDDDDDSSRKPTFDTIFTTTTTTTTKKKKKNNKKNRWKSQPKRRKLSQNAIQSTSIQTHVRHWCQVAFYARHDTSNWSVYNQEQKENFYNHYLKSLYKSSENISIIGSASANSSAEFYAHQNMCTWLQTYIYDASSTLQIQTKVSKVDGRSKFCLYFYYFDLVFLAVNVCGIFCQSPADKLTYTWIQIFNNFLFTDVVVLVVVAAVAATIMPSA</sequence>
<reference evidence="3" key="2">
    <citation type="submission" date="2020-05" db="UniProtKB">
        <authorList>
            <consortium name="EnsemblMetazoa"/>
        </authorList>
    </citation>
    <scope>IDENTIFICATION</scope>
    <source>
        <strain evidence="3">IAEA</strain>
    </source>
</reference>
<dbReference type="Proteomes" id="UP000091820">
    <property type="component" value="Unassembled WGS sequence"/>
</dbReference>
<dbReference type="VEuPathDB" id="VectorBase:GBRI027604"/>
<accession>A0A1A9WPY6</accession>
<keyword evidence="4" id="KW-1185">Reference proteome</keyword>
<evidence type="ECO:0000313" key="3">
    <source>
        <dbReference type="EnsemblMetazoa" id="GBRI027604-PA"/>
    </source>
</evidence>
<evidence type="ECO:0000256" key="2">
    <source>
        <dbReference type="SAM" id="Phobius"/>
    </source>
</evidence>
<feature type="transmembrane region" description="Helical" evidence="2">
    <location>
        <begin position="242"/>
        <end position="265"/>
    </location>
</feature>
<dbReference type="EnsemblMetazoa" id="GBRI027604-RA">
    <property type="protein sequence ID" value="GBRI027604-PA"/>
    <property type="gene ID" value="GBRI027604"/>
</dbReference>
<proteinExistence type="predicted"/>